<dbReference type="Pfam" id="PF05050">
    <property type="entry name" value="Methyltransf_21"/>
    <property type="match status" value="1"/>
</dbReference>
<dbReference type="Gene3D" id="3.40.50.150">
    <property type="entry name" value="Vaccinia Virus protein VP39"/>
    <property type="match status" value="1"/>
</dbReference>
<dbReference type="GO" id="GO:0008168">
    <property type="term" value="F:methyltransferase activity"/>
    <property type="evidence" value="ECO:0007669"/>
    <property type="project" value="UniProtKB-KW"/>
</dbReference>
<dbReference type="AlphaFoldDB" id="A0A0G0EKR0"/>
<feature type="transmembrane region" description="Helical" evidence="1">
    <location>
        <begin position="6"/>
        <end position="31"/>
    </location>
</feature>
<dbReference type="STRING" id="1618480.US11_C0005G0011"/>
<comment type="caution">
    <text evidence="3">The sequence shown here is derived from an EMBL/GenBank/DDBJ whole genome shotgun (WGS) entry which is preliminary data.</text>
</comment>
<protein>
    <submittedName>
        <fullName evidence="3">Methyltransferase FkbM family</fullName>
    </submittedName>
</protein>
<name>A0A0G0EKR0_9BACT</name>
<dbReference type="PANTHER" id="PTHR34203:SF15">
    <property type="entry name" value="SLL1173 PROTEIN"/>
    <property type="match status" value="1"/>
</dbReference>
<keyword evidence="1" id="KW-0472">Membrane</keyword>
<keyword evidence="1" id="KW-0812">Transmembrane</keyword>
<dbReference type="NCBIfam" id="TIGR01444">
    <property type="entry name" value="fkbM_fam"/>
    <property type="match status" value="1"/>
</dbReference>
<dbReference type="InterPro" id="IPR052514">
    <property type="entry name" value="SAM-dependent_MTase"/>
</dbReference>
<evidence type="ECO:0000313" key="3">
    <source>
        <dbReference type="EMBL" id="KKQ01655.1"/>
    </source>
</evidence>
<dbReference type="InterPro" id="IPR029063">
    <property type="entry name" value="SAM-dependent_MTases_sf"/>
</dbReference>
<dbReference type="InterPro" id="IPR006342">
    <property type="entry name" value="FkbM_mtfrase"/>
</dbReference>
<reference evidence="3 4" key="1">
    <citation type="journal article" date="2015" name="Nature">
        <title>rRNA introns, odd ribosomes, and small enigmatic genomes across a large radiation of phyla.</title>
        <authorList>
            <person name="Brown C.T."/>
            <person name="Hug L.A."/>
            <person name="Thomas B.C."/>
            <person name="Sharon I."/>
            <person name="Castelle C.J."/>
            <person name="Singh A."/>
            <person name="Wilkins M.J."/>
            <person name="Williams K.H."/>
            <person name="Banfield J.F."/>
        </authorList>
    </citation>
    <scope>NUCLEOTIDE SEQUENCE [LARGE SCALE GENOMIC DNA]</scope>
</reference>
<gene>
    <name evidence="3" type="ORF">US11_C0005G0011</name>
</gene>
<dbReference type="EMBL" id="LBRS01000005">
    <property type="protein sequence ID" value="KKQ01655.1"/>
    <property type="molecule type" value="Genomic_DNA"/>
</dbReference>
<dbReference type="CDD" id="cd02440">
    <property type="entry name" value="AdoMet_MTases"/>
    <property type="match status" value="1"/>
</dbReference>
<evidence type="ECO:0000256" key="1">
    <source>
        <dbReference type="SAM" id="Phobius"/>
    </source>
</evidence>
<evidence type="ECO:0000259" key="2">
    <source>
        <dbReference type="Pfam" id="PF05050"/>
    </source>
</evidence>
<sequence>MTRKIIYSLTVLLRLIFFHLRNPVVLFGYLFKKPVRLDFKNGISLLTLQPLDAIVSYETIIQDSYKVINLRLLYKSKKRNRLNIVDLGAGLGDFSIFIARKYPDARIIAIEPNNNQYELLKKNLELNKVKNVLMYNLAVGTKSSYNLNVTNSNVHASTVNISDVKYKYKVKGQRLDRFMAERIDFLKIDCEGAEIDILNSISPRNFKKISLIVAEYHNHIIENEDKKIIRILKENGFKVKKEVNPLVVSIGYISGKK</sequence>
<proteinExistence type="predicted"/>
<keyword evidence="3" id="KW-0808">Transferase</keyword>
<keyword evidence="1" id="KW-1133">Transmembrane helix</keyword>
<feature type="domain" description="Methyltransferase FkbM" evidence="2">
    <location>
        <begin position="88"/>
        <end position="239"/>
    </location>
</feature>
<accession>A0A0G0EKR0</accession>
<organism evidence="3 4">
    <name type="scientific">Candidatus Roizmanbacteria bacterium GW2011_GWA2_36_23</name>
    <dbReference type="NCBI Taxonomy" id="1618480"/>
    <lineage>
        <taxon>Bacteria</taxon>
        <taxon>Candidatus Roizmaniibacteriota</taxon>
    </lineage>
</organism>
<evidence type="ECO:0000313" key="4">
    <source>
        <dbReference type="Proteomes" id="UP000034344"/>
    </source>
</evidence>
<dbReference type="PANTHER" id="PTHR34203">
    <property type="entry name" value="METHYLTRANSFERASE, FKBM FAMILY PROTEIN"/>
    <property type="match status" value="1"/>
</dbReference>
<dbReference type="Proteomes" id="UP000034344">
    <property type="component" value="Unassembled WGS sequence"/>
</dbReference>
<dbReference type="GO" id="GO:0032259">
    <property type="term" value="P:methylation"/>
    <property type="evidence" value="ECO:0007669"/>
    <property type="project" value="UniProtKB-KW"/>
</dbReference>
<dbReference type="SUPFAM" id="SSF53335">
    <property type="entry name" value="S-adenosyl-L-methionine-dependent methyltransferases"/>
    <property type="match status" value="1"/>
</dbReference>
<dbReference type="PATRIC" id="fig|1618480.3.peg.413"/>
<keyword evidence="3" id="KW-0489">Methyltransferase</keyword>